<proteinExistence type="predicted"/>
<keyword evidence="1" id="KW-1133">Transmembrane helix</keyword>
<keyword evidence="1" id="KW-0472">Membrane</keyword>
<feature type="transmembrane region" description="Helical" evidence="1">
    <location>
        <begin position="52"/>
        <end position="71"/>
    </location>
</feature>
<dbReference type="Gene3D" id="2.40.50.90">
    <property type="match status" value="1"/>
</dbReference>
<organism evidence="3 4">
    <name type="scientific">Chenggangzhangella methanolivorans</name>
    <dbReference type="NCBI Taxonomy" id="1437009"/>
    <lineage>
        <taxon>Bacteria</taxon>
        <taxon>Pseudomonadati</taxon>
        <taxon>Pseudomonadota</taxon>
        <taxon>Alphaproteobacteria</taxon>
        <taxon>Hyphomicrobiales</taxon>
        <taxon>Methylopilaceae</taxon>
        <taxon>Chenggangzhangella</taxon>
    </lineage>
</organism>
<evidence type="ECO:0000313" key="3">
    <source>
        <dbReference type="EMBL" id="QZO01096.1"/>
    </source>
</evidence>
<dbReference type="SUPFAM" id="SSF50199">
    <property type="entry name" value="Staphylococcal nuclease"/>
    <property type="match status" value="1"/>
</dbReference>
<gene>
    <name evidence="3" type="ORF">K6K41_05845</name>
</gene>
<name>A0A9E6UNH2_9HYPH</name>
<dbReference type="EMBL" id="CP081869">
    <property type="protein sequence ID" value="QZO01096.1"/>
    <property type="molecule type" value="Genomic_DNA"/>
</dbReference>
<dbReference type="RefSeq" id="WP_261404322.1">
    <property type="nucleotide sequence ID" value="NZ_CP081869.1"/>
</dbReference>
<feature type="domain" description="TNase-like" evidence="2">
    <location>
        <begin position="106"/>
        <end position="174"/>
    </location>
</feature>
<sequence>MITALRRDLGNGGCEVSGELLDTNTYDSGMKTPCRRPASRAFCSLIARTKRYVIRTFGGALAAFLVLSGAFTVPGSALASDVYDVDGDTLDASGERIPLRSEAGPIDAPEFGRAKCPLELLRAQAAQERLEKLKAPNDFSIDRRGRDRYGRTVTVVYSVGEDVGARLVREGHAKPWSSLLAKDRPT</sequence>
<reference evidence="3" key="1">
    <citation type="submission" date="2021-08" db="EMBL/GenBank/DDBJ databases">
        <authorList>
            <person name="Zhang H."/>
            <person name="Xu M."/>
            <person name="Yu Z."/>
            <person name="Yang L."/>
            <person name="Cai Y."/>
        </authorList>
    </citation>
    <scope>NUCLEOTIDE SEQUENCE</scope>
    <source>
        <strain evidence="3">CHL1</strain>
    </source>
</reference>
<keyword evidence="1" id="KW-0812">Transmembrane</keyword>
<dbReference type="KEGG" id="cmet:K6K41_05845"/>
<evidence type="ECO:0000259" key="2">
    <source>
        <dbReference type="Pfam" id="PF00565"/>
    </source>
</evidence>
<dbReference type="InterPro" id="IPR035437">
    <property type="entry name" value="SNase_OB-fold_sf"/>
</dbReference>
<accession>A0A9E6UNH2</accession>
<dbReference type="Proteomes" id="UP000825701">
    <property type="component" value="Chromosome"/>
</dbReference>
<evidence type="ECO:0000313" key="4">
    <source>
        <dbReference type="Proteomes" id="UP000825701"/>
    </source>
</evidence>
<dbReference type="InterPro" id="IPR016071">
    <property type="entry name" value="Staphylococal_nuclease_OB-fold"/>
</dbReference>
<evidence type="ECO:0000256" key="1">
    <source>
        <dbReference type="SAM" id="Phobius"/>
    </source>
</evidence>
<keyword evidence="4" id="KW-1185">Reference proteome</keyword>
<protein>
    <submittedName>
        <fullName evidence="3">Thermonuclease family protein</fullName>
    </submittedName>
</protein>
<dbReference type="Pfam" id="PF00565">
    <property type="entry name" value="SNase"/>
    <property type="match status" value="1"/>
</dbReference>
<dbReference type="AlphaFoldDB" id="A0A9E6UNH2"/>